<dbReference type="EMBL" id="CP073587">
    <property type="protein sequence ID" value="QUN06037.1"/>
    <property type="molecule type" value="Genomic_DNA"/>
</dbReference>
<feature type="domain" description="Transcription regulator PadR N-terminal" evidence="3">
    <location>
        <begin position="56"/>
        <end position="128"/>
    </location>
</feature>
<feature type="coiled-coil region" evidence="1">
    <location>
        <begin position="124"/>
        <end position="151"/>
    </location>
</feature>
<dbReference type="PANTHER" id="PTHR43252">
    <property type="entry name" value="TRANSCRIPTIONAL REGULATOR YQJI"/>
    <property type="match status" value="1"/>
</dbReference>
<dbReference type="RefSeq" id="WP_212595062.1">
    <property type="nucleotide sequence ID" value="NZ_CP073587.1"/>
</dbReference>
<dbReference type="Gene3D" id="1.10.10.10">
    <property type="entry name" value="Winged helix-like DNA-binding domain superfamily/Winged helix DNA-binding domain"/>
    <property type="match status" value="1"/>
</dbReference>
<gene>
    <name evidence="4" type="ORF">KDN34_00670</name>
</gene>
<protein>
    <submittedName>
        <fullName evidence="4">PadR family transcriptional regulator</fullName>
    </submittedName>
</protein>
<evidence type="ECO:0000256" key="2">
    <source>
        <dbReference type="SAM" id="MobiDB-lite"/>
    </source>
</evidence>
<keyword evidence="5" id="KW-1185">Reference proteome</keyword>
<dbReference type="PANTHER" id="PTHR43252:SF7">
    <property type="entry name" value="TRANSCRIPTIONAL REGULATOR YQJI"/>
    <property type="match status" value="1"/>
</dbReference>
<accession>A0ABX7YTN5</accession>
<feature type="region of interest" description="Disordered" evidence="2">
    <location>
        <begin position="1"/>
        <end position="28"/>
    </location>
</feature>
<keyword evidence="1" id="KW-0175">Coiled coil</keyword>
<evidence type="ECO:0000259" key="3">
    <source>
        <dbReference type="Pfam" id="PF03551"/>
    </source>
</evidence>
<dbReference type="InterPro" id="IPR005149">
    <property type="entry name" value="Tscrpt_reg_PadR_N"/>
</dbReference>
<evidence type="ECO:0000313" key="5">
    <source>
        <dbReference type="Proteomes" id="UP000679575"/>
    </source>
</evidence>
<dbReference type="Pfam" id="PF03551">
    <property type="entry name" value="PadR"/>
    <property type="match status" value="1"/>
</dbReference>
<reference evidence="4 5" key="1">
    <citation type="submission" date="2021-04" db="EMBL/GenBank/DDBJ databases">
        <title>Novel species identification of genus Shewanella.</title>
        <authorList>
            <person name="Liu G."/>
        </authorList>
    </citation>
    <scope>NUCLEOTIDE SEQUENCE [LARGE SCALE GENOMIC DNA]</scope>
    <source>
        <strain evidence="4 5">FJAT-54481</strain>
    </source>
</reference>
<sequence length="198" mass="21531">MKPFHGMSSDRHHGGQGKPFFTKGAHTGSHANIKTHAEEEPQRHRRFHRGELKGLVLHLLTQGPAHGYELIKAIGDQVGGDYQPSPGVIYPTLNALEAAALICAEGEDGVQEGRKAYAITEAGKAHLAAHAEQLSVLLQRLEQKALKQRARNNPQINGAMEQLKTALRNKFANGELTESSVAAIAQLLERAAQDIEQC</sequence>
<dbReference type="InterPro" id="IPR036390">
    <property type="entry name" value="WH_DNA-bd_sf"/>
</dbReference>
<dbReference type="Proteomes" id="UP000679575">
    <property type="component" value="Chromosome"/>
</dbReference>
<dbReference type="SUPFAM" id="SSF46785">
    <property type="entry name" value="Winged helix' DNA-binding domain"/>
    <property type="match status" value="1"/>
</dbReference>
<evidence type="ECO:0000313" key="4">
    <source>
        <dbReference type="EMBL" id="QUN06037.1"/>
    </source>
</evidence>
<dbReference type="InterPro" id="IPR036388">
    <property type="entry name" value="WH-like_DNA-bd_sf"/>
</dbReference>
<organism evidence="4 5">
    <name type="scientific">Shewanella yunxiaonensis</name>
    <dbReference type="NCBI Taxonomy" id="2829809"/>
    <lineage>
        <taxon>Bacteria</taxon>
        <taxon>Pseudomonadati</taxon>
        <taxon>Pseudomonadota</taxon>
        <taxon>Gammaproteobacteria</taxon>
        <taxon>Alteromonadales</taxon>
        <taxon>Shewanellaceae</taxon>
        <taxon>Shewanella</taxon>
    </lineage>
</organism>
<name>A0ABX7YTN5_9GAMM</name>
<evidence type="ECO:0000256" key="1">
    <source>
        <dbReference type="SAM" id="Coils"/>
    </source>
</evidence>
<proteinExistence type="predicted"/>